<sequence length="510" mass="57246">MLAPEASNKFLRFFYELIQDMEDSDEQALEAVLPLGEKKIRVPEPKVPLQIHLGGEDGCTLELSPEIVVTADGQFVHNGQYLLFDPARFFSSVSGFLRLRRGASLTLGRKNAAQQQLLDYPDGVADKHLRLKLNEKGLSFKNRAPSRGVSIAPLTDRQSIERMARWRQDKLRALADLLQAPIEEPPRAAALDLLEQVIAIMRCEPHRLAGRDDRPGSVLRLPSQAIPIIVGDLHACIDNLLVVLTQNDFLDALTQGRAVLILLGDAAHPDEPGREAEMETSMWLMDLIFRLKVQFPDRVFYLRGNHDSFAEDIAKGGVPQGLVWEQALHDQRGKRYRDAMHRLYNRLPYIAYSADYICCHAGAPTMKYSRADLINARRKPKLQLQLTRLRPRHSNKPDGYGASDVRRLRKHLDVAAQTPFIVGHTPRSADEAVWSDAGGIKQHFVLFGANPNKVGVLTRSGAEMLPLTYPVEPLMAVYNRLVRTGRFEAAMGDSDDNYLPETAPDHQEEP</sequence>
<name>H8YYN4_9GAMM</name>
<dbReference type="RefSeq" id="WP_009147643.1">
    <property type="nucleotide sequence ID" value="NZ_CP121471.1"/>
</dbReference>
<reference evidence="3" key="1">
    <citation type="submission" date="2011-06" db="EMBL/GenBank/DDBJ databases">
        <authorList>
            <consortium name="US DOE Joint Genome Institute (JGI-PGF)"/>
            <person name="Lucas S."/>
            <person name="Han J."/>
            <person name="Lapidus A."/>
            <person name="Cheng J.-F."/>
            <person name="Goodwin L."/>
            <person name="Pitluck S."/>
            <person name="Peters L."/>
            <person name="Land M.L."/>
            <person name="Hauser L."/>
            <person name="Vogl K."/>
            <person name="Liu Z."/>
            <person name="Overmann J."/>
            <person name="Frigaard N.-U."/>
            <person name="Bryant D.A."/>
            <person name="Woyke T.J."/>
        </authorList>
    </citation>
    <scope>NUCLEOTIDE SEQUENCE [LARGE SCALE GENOMIC DNA]</scope>
    <source>
        <strain evidence="3">970</strain>
    </source>
</reference>
<dbReference type="Gene3D" id="3.60.21.10">
    <property type="match status" value="1"/>
</dbReference>
<accession>H8YYN4</accession>
<evidence type="ECO:0000259" key="1">
    <source>
        <dbReference type="Pfam" id="PF00149"/>
    </source>
</evidence>
<proteinExistence type="predicted"/>
<dbReference type="AlphaFoldDB" id="H8YYN4"/>
<dbReference type="eggNOG" id="COG0639">
    <property type="taxonomic scope" value="Bacteria"/>
</dbReference>
<organism evidence="2 3">
    <name type="scientific">Thiorhodovibrio frisius</name>
    <dbReference type="NCBI Taxonomy" id="631362"/>
    <lineage>
        <taxon>Bacteria</taxon>
        <taxon>Pseudomonadati</taxon>
        <taxon>Pseudomonadota</taxon>
        <taxon>Gammaproteobacteria</taxon>
        <taxon>Chromatiales</taxon>
        <taxon>Chromatiaceae</taxon>
        <taxon>Thiorhodovibrio</taxon>
    </lineage>
</organism>
<dbReference type="HOGENOM" id="CLU_044065_0_0_6"/>
<dbReference type="InterPro" id="IPR029052">
    <property type="entry name" value="Metallo-depent_PP-like"/>
</dbReference>
<dbReference type="GO" id="GO:0016787">
    <property type="term" value="F:hydrolase activity"/>
    <property type="evidence" value="ECO:0007669"/>
    <property type="project" value="InterPro"/>
</dbReference>
<dbReference type="Proteomes" id="UP000002964">
    <property type="component" value="Unassembled WGS sequence"/>
</dbReference>
<dbReference type="EMBL" id="JH603168">
    <property type="protein sequence ID" value="EIC23560.1"/>
    <property type="molecule type" value="Genomic_DNA"/>
</dbReference>
<dbReference type="OrthoDB" id="5427983at2"/>
<evidence type="ECO:0000313" key="3">
    <source>
        <dbReference type="Proteomes" id="UP000002964"/>
    </source>
</evidence>
<dbReference type="SUPFAM" id="SSF56300">
    <property type="entry name" value="Metallo-dependent phosphatases"/>
    <property type="match status" value="1"/>
</dbReference>
<gene>
    <name evidence="2" type="ORF">Thi970DRAFT_01232</name>
</gene>
<evidence type="ECO:0000313" key="2">
    <source>
        <dbReference type="EMBL" id="EIC23560.1"/>
    </source>
</evidence>
<dbReference type="Pfam" id="PF00149">
    <property type="entry name" value="Metallophos"/>
    <property type="match status" value="1"/>
</dbReference>
<reference evidence="2 3" key="2">
    <citation type="submission" date="2011-11" db="EMBL/GenBank/DDBJ databases">
        <authorList>
            <consortium name="US DOE Joint Genome Institute"/>
            <person name="Lucas S."/>
            <person name="Han J."/>
            <person name="Lapidus A."/>
            <person name="Cheng J.-F."/>
            <person name="Goodwin L."/>
            <person name="Pitluck S."/>
            <person name="Peters L."/>
            <person name="Ovchinnikova G."/>
            <person name="Zhang X."/>
            <person name="Detter J.C."/>
            <person name="Han C."/>
            <person name="Tapia R."/>
            <person name="Land M."/>
            <person name="Hauser L."/>
            <person name="Kyrpides N."/>
            <person name="Ivanova N."/>
            <person name="Pagani I."/>
            <person name="Vogl K."/>
            <person name="Liu Z."/>
            <person name="Overmann J."/>
            <person name="Frigaard N.-U."/>
            <person name="Bryant D."/>
            <person name="Woyke T."/>
        </authorList>
    </citation>
    <scope>NUCLEOTIDE SEQUENCE [LARGE SCALE GENOMIC DNA]</scope>
    <source>
        <strain evidence="2 3">970</strain>
    </source>
</reference>
<protein>
    <submittedName>
        <fullName evidence="2">Calcineurin-like phosphoesterase</fullName>
    </submittedName>
</protein>
<feature type="domain" description="Calcineurin-like phosphoesterase" evidence="1">
    <location>
        <begin position="229"/>
        <end position="426"/>
    </location>
</feature>
<keyword evidence="3" id="KW-1185">Reference proteome</keyword>
<dbReference type="InterPro" id="IPR004843">
    <property type="entry name" value="Calcineurin-like_PHP"/>
</dbReference>
<dbReference type="STRING" id="631362.Thi970DRAFT_01232"/>